<dbReference type="PANTHER" id="PTHR11022">
    <property type="entry name" value="PEPTIDOGLYCAN RECOGNITION PROTEIN"/>
    <property type="match status" value="1"/>
</dbReference>
<dbReference type="EMBL" id="DYDO01000007">
    <property type="protein sequence ID" value="DBA20386.1"/>
    <property type="molecule type" value="Genomic_DNA"/>
</dbReference>
<dbReference type="InterPro" id="IPR017331">
    <property type="entry name" value="Peptidoglycan_recognition"/>
</dbReference>
<keyword evidence="5 6" id="KW-1015">Disulfide bond</keyword>
<feature type="domain" description="Peptidoglycan recognition protein family" evidence="8">
    <location>
        <begin position="12"/>
        <end position="154"/>
    </location>
</feature>
<comment type="caution">
    <text evidence="9">The sequence shown here is derived from an EMBL/GenBank/DDBJ whole genome shotgun (WGS) entry which is preliminary data.</text>
</comment>
<keyword evidence="4" id="KW-0391">Immunity</keyword>
<dbReference type="Proteomes" id="UP001181693">
    <property type="component" value="Unassembled WGS sequence"/>
</dbReference>
<dbReference type="GO" id="GO:0008745">
    <property type="term" value="F:N-acetylmuramoyl-L-alanine amidase activity"/>
    <property type="evidence" value="ECO:0007669"/>
    <property type="project" value="InterPro"/>
</dbReference>
<dbReference type="InterPro" id="IPR002502">
    <property type="entry name" value="Amidase_domain"/>
</dbReference>
<keyword evidence="3" id="KW-0732">Signal</keyword>
<evidence type="ECO:0000256" key="3">
    <source>
        <dbReference type="ARBA" id="ARBA00022729"/>
    </source>
</evidence>
<name>A0AAV2ZPZ3_PYXAD</name>
<evidence type="ECO:0000259" key="7">
    <source>
        <dbReference type="SMART" id="SM00644"/>
    </source>
</evidence>
<reference evidence="9" key="1">
    <citation type="thesis" date="2020" institute="ProQuest LLC" country="789 East Eisenhower Parkway, Ann Arbor, MI, USA">
        <title>Comparative Genomics and Chromosome Evolution.</title>
        <authorList>
            <person name="Mudd A.B."/>
        </authorList>
    </citation>
    <scope>NUCLEOTIDE SEQUENCE</scope>
    <source>
        <strain evidence="9">1538</strain>
        <tissue evidence="9">Blood</tissue>
    </source>
</reference>
<proteinExistence type="inferred from homology"/>
<keyword evidence="2" id="KW-0399">Innate immunity</keyword>
<protein>
    <recommendedName>
        <fullName evidence="11">Peptidoglycan-recognition protein</fullName>
    </recommendedName>
</protein>
<organism evidence="9 10">
    <name type="scientific">Pyxicephalus adspersus</name>
    <name type="common">African bullfrog</name>
    <dbReference type="NCBI Taxonomy" id="30357"/>
    <lineage>
        <taxon>Eukaryota</taxon>
        <taxon>Metazoa</taxon>
        <taxon>Chordata</taxon>
        <taxon>Craniata</taxon>
        <taxon>Vertebrata</taxon>
        <taxon>Euteleostomi</taxon>
        <taxon>Amphibia</taxon>
        <taxon>Batrachia</taxon>
        <taxon>Anura</taxon>
        <taxon>Neobatrachia</taxon>
        <taxon>Ranoidea</taxon>
        <taxon>Pyxicephalidae</taxon>
        <taxon>Pyxicephalinae</taxon>
        <taxon>Pyxicephalus</taxon>
    </lineage>
</organism>
<dbReference type="FunFam" id="3.40.80.10:FF:000001">
    <property type="entry name" value="Peptidoglycan recognition protein 1"/>
    <property type="match status" value="1"/>
</dbReference>
<evidence type="ECO:0000256" key="4">
    <source>
        <dbReference type="ARBA" id="ARBA00022859"/>
    </source>
</evidence>
<dbReference type="CDD" id="cd06583">
    <property type="entry name" value="PGRP"/>
    <property type="match status" value="1"/>
</dbReference>
<keyword evidence="10" id="KW-1185">Reference proteome</keyword>
<feature type="disulfide bond" evidence="6">
    <location>
        <begin position="48"/>
        <end position="54"/>
    </location>
</feature>
<evidence type="ECO:0008006" key="11">
    <source>
        <dbReference type="Google" id="ProtNLM"/>
    </source>
</evidence>
<dbReference type="Pfam" id="PF01510">
    <property type="entry name" value="Amidase_2"/>
    <property type="match status" value="1"/>
</dbReference>
<dbReference type="InterPro" id="IPR006619">
    <property type="entry name" value="PGRP_domain_met/bac"/>
</dbReference>
<dbReference type="Gene3D" id="3.40.80.10">
    <property type="entry name" value="Peptidoglycan recognition protein-like"/>
    <property type="match status" value="1"/>
</dbReference>
<feature type="disulfide bond" evidence="6">
    <location>
        <begin position="11"/>
        <end position="134"/>
    </location>
</feature>
<evidence type="ECO:0000259" key="8">
    <source>
        <dbReference type="SMART" id="SM00701"/>
    </source>
</evidence>
<dbReference type="GO" id="GO:0008270">
    <property type="term" value="F:zinc ion binding"/>
    <property type="evidence" value="ECO:0007669"/>
    <property type="project" value="InterPro"/>
</dbReference>
<evidence type="ECO:0000256" key="5">
    <source>
        <dbReference type="ARBA" id="ARBA00023157"/>
    </source>
</evidence>
<gene>
    <name evidence="9" type="ORF">GDO54_017174</name>
</gene>
<dbReference type="PANTHER" id="PTHR11022:SF12">
    <property type="entry name" value="PEPTIDOGLYCAN RECOGNITION PROTEIN 3"/>
    <property type="match status" value="1"/>
</dbReference>
<dbReference type="GO" id="GO:0045087">
    <property type="term" value="P:innate immune response"/>
    <property type="evidence" value="ECO:0007669"/>
    <property type="project" value="UniProtKB-KW"/>
</dbReference>
<dbReference type="InterPro" id="IPR036505">
    <property type="entry name" value="Amidase/PGRP_sf"/>
</dbReference>
<dbReference type="PIRSF" id="PIRSF037945">
    <property type="entry name" value="PGRPs"/>
    <property type="match status" value="1"/>
</dbReference>
<dbReference type="SMART" id="SM00644">
    <property type="entry name" value="Ami_2"/>
    <property type="match status" value="1"/>
</dbReference>
<dbReference type="SUPFAM" id="SSF55846">
    <property type="entry name" value="N-acetylmuramoyl-L-alanine amidase-like"/>
    <property type="match status" value="1"/>
</dbReference>
<dbReference type="AlphaFoldDB" id="A0AAV2ZPZ3"/>
<dbReference type="InterPro" id="IPR015510">
    <property type="entry name" value="PGRP"/>
</dbReference>
<evidence type="ECO:0000256" key="1">
    <source>
        <dbReference type="ARBA" id="ARBA00007553"/>
    </source>
</evidence>
<feature type="domain" description="N-acetylmuramoyl-L-alanine amidase" evidence="7">
    <location>
        <begin position="23"/>
        <end position="160"/>
    </location>
</feature>
<accession>A0AAV2ZPZ3</accession>
<evidence type="ECO:0000256" key="2">
    <source>
        <dbReference type="ARBA" id="ARBA00022588"/>
    </source>
</evidence>
<dbReference type="GO" id="GO:0042834">
    <property type="term" value="F:peptidoglycan binding"/>
    <property type="evidence" value="ECO:0007669"/>
    <property type="project" value="InterPro"/>
</dbReference>
<dbReference type="GO" id="GO:0009253">
    <property type="term" value="P:peptidoglycan catabolic process"/>
    <property type="evidence" value="ECO:0007669"/>
    <property type="project" value="InterPro"/>
</dbReference>
<evidence type="ECO:0000313" key="10">
    <source>
        <dbReference type="Proteomes" id="UP001181693"/>
    </source>
</evidence>
<dbReference type="SMART" id="SM00701">
    <property type="entry name" value="PGRP"/>
    <property type="match status" value="1"/>
</dbReference>
<comment type="similarity">
    <text evidence="1">Belongs to the N-acetylmuramoyl-L-alanine amidase 2 family.</text>
</comment>
<evidence type="ECO:0000313" key="9">
    <source>
        <dbReference type="EMBL" id="DBA20386.1"/>
    </source>
</evidence>
<evidence type="ECO:0000256" key="6">
    <source>
        <dbReference type="PIRSR" id="PIRSR037945-1"/>
    </source>
</evidence>
<sequence length="175" mass="18963">MNFSLQLFSGCPPIISRSQWGSRGKPCGKNFLLPVPGVIIHHTAGASCNSKSSCSAQVRNIQNMHKNGNKWCDIGYNFLIGGDGSILEGRGWKTVGVHAANANSVNIGISFIGTFTSRAPSNAALNAAKRLISCGVAKGYIKKEYRLRGHRNVNKTECPGNSLYKIIKGWPRFRA</sequence>